<feature type="domain" description="Protein kinase" evidence="1">
    <location>
        <begin position="62"/>
        <end position="234"/>
    </location>
</feature>
<evidence type="ECO:0000259" key="1">
    <source>
        <dbReference type="PROSITE" id="PS50011"/>
    </source>
</evidence>
<dbReference type="GO" id="GO:0005524">
    <property type="term" value="F:ATP binding"/>
    <property type="evidence" value="ECO:0007669"/>
    <property type="project" value="InterPro"/>
</dbReference>
<gene>
    <name evidence="2" type="ORF">AMORRO_LOCUS3877</name>
</gene>
<evidence type="ECO:0000313" key="3">
    <source>
        <dbReference type="Proteomes" id="UP000789342"/>
    </source>
</evidence>
<dbReference type="SUPFAM" id="SSF56112">
    <property type="entry name" value="Protein kinase-like (PK-like)"/>
    <property type="match status" value="1"/>
</dbReference>
<sequence>MLYKEVICFFILLSVILLLNHLFGHVKKVSKTLIASQPDENYQQVRKLLKDVHIKNIKYDEFDVLEYFADGGTCQVKKAMWSNGSNKKYVVLKYVRAESIQELDRELKVHRAINIKNSHENIIKFHGLRKLKEKTIITGSVFKGWEKCCENYPHYSSIPRLFKKRTLSEPDSISLNLIANERTTELLVNLQEIDKWCIEQPKNEVMKFIKQSAPNLAKLIEHKNFSINENSFAH</sequence>
<dbReference type="AlphaFoldDB" id="A0A9N8ZZZ0"/>
<name>A0A9N8ZZZ0_9GLOM</name>
<reference evidence="2" key="1">
    <citation type="submission" date="2021-06" db="EMBL/GenBank/DDBJ databases">
        <authorList>
            <person name="Kallberg Y."/>
            <person name="Tangrot J."/>
            <person name="Rosling A."/>
        </authorList>
    </citation>
    <scope>NUCLEOTIDE SEQUENCE</scope>
    <source>
        <strain evidence="2">CL551</strain>
    </source>
</reference>
<proteinExistence type="predicted"/>
<evidence type="ECO:0000313" key="2">
    <source>
        <dbReference type="EMBL" id="CAG8514152.1"/>
    </source>
</evidence>
<accession>A0A9N8ZZZ0</accession>
<keyword evidence="3" id="KW-1185">Reference proteome</keyword>
<dbReference type="Proteomes" id="UP000789342">
    <property type="component" value="Unassembled WGS sequence"/>
</dbReference>
<dbReference type="Gene3D" id="3.30.200.20">
    <property type="entry name" value="Phosphorylase Kinase, domain 1"/>
    <property type="match status" value="1"/>
</dbReference>
<dbReference type="PROSITE" id="PS50011">
    <property type="entry name" value="PROTEIN_KINASE_DOM"/>
    <property type="match status" value="1"/>
</dbReference>
<organism evidence="2 3">
    <name type="scientific">Acaulospora morrowiae</name>
    <dbReference type="NCBI Taxonomy" id="94023"/>
    <lineage>
        <taxon>Eukaryota</taxon>
        <taxon>Fungi</taxon>
        <taxon>Fungi incertae sedis</taxon>
        <taxon>Mucoromycota</taxon>
        <taxon>Glomeromycotina</taxon>
        <taxon>Glomeromycetes</taxon>
        <taxon>Diversisporales</taxon>
        <taxon>Acaulosporaceae</taxon>
        <taxon>Acaulospora</taxon>
    </lineage>
</organism>
<dbReference type="InterPro" id="IPR011009">
    <property type="entry name" value="Kinase-like_dom_sf"/>
</dbReference>
<dbReference type="InterPro" id="IPR000719">
    <property type="entry name" value="Prot_kinase_dom"/>
</dbReference>
<dbReference type="EMBL" id="CAJVPV010001972">
    <property type="protein sequence ID" value="CAG8514152.1"/>
    <property type="molecule type" value="Genomic_DNA"/>
</dbReference>
<protein>
    <submittedName>
        <fullName evidence="2">15441_t:CDS:1</fullName>
    </submittedName>
</protein>
<comment type="caution">
    <text evidence="2">The sequence shown here is derived from an EMBL/GenBank/DDBJ whole genome shotgun (WGS) entry which is preliminary data.</text>
</comment>
<dbReference type="GO" id="GO:0004672">
    <property type="term" value="F:protein kinase activity"/>
    <property type="evidence" value="ECO:0007669"/>
    <property type="project" value="InterPro"/>
</dbReference>